<proteinExistence type="predicted"/>
<name>A0AAV4R0X6_CAEEX</name>
<dbReference type="AlphaFoldDB" id="A0AAV4R0X6"/>
<sequence>MPQAYDEKTQAKLRQIICFESVNHLCHQKNDELCRKAITMSHSIFFAEISLPNSAKSIAVSLIAGMVFFLSPFRKFLDLQNDNVTFYTHFACLKLAIQNNVKIKKLREISLTWSQLAFCTLVSKCSHKEVHAHPLILELKYEHKDQKMRDPLSELIKKDR</sequence>
<reference evidence="1 2" key="1">
    <citation type="submission" date="2021-06" db="EMBL/GenBank/DDBJ databases">
        <title>Caerostris extrusa draft genome.</title>
        <authorList>
            <person name="Kono N."/>
            <person name="Arakawa K."/>
        </authorList>
    </citation>
    <scope>NUCLEOTIDE SEQUENCE [LARGE SCALE GENOMIC DNA]</scope>
</reference>
<protein>
    <submittedName>
        <fullName evidence="1">Uncharacterized protein</fullName>
    </submittedName>
</protein>
<keyword evidence="2" id="KW-1185">Reference proteome</keyword>
<dbReference type="Proteomes" id="UP001054945">
    <property type="component" value="Unassembled WGS sequence"/>
</dbReference>
<organism evidence="1 2">
    <name type="scientific">Caerostris extrusa</name>
    <name type="common">Bark spider</name>
    <name type="synonym">Caerostris bankana</name>
    <dbReference type="NCBI Taxonomy" id="172846"/>
    <lineage>
        <taxon>Eukaryota</taxon>
        <taxon>Metazoa</taxon>
        <taxon>Ecdysozoa</taxon>
        <taxon>Arthropoda</taxon>
        <taxon>Chelicerata</taxon>
        <taxon>Arachnida</taxon>
        <taxon>Araneae</taxon>
        <taxon>Araneomorphae</taxon>
        <taxon>Entelegynae</taxon>
        <taxon>Araneoidea</taxon>
        <taxon>Araneidae</taxon>
        <taxon>Caerostris</taxon>
    </lineage>
</organism>
<comment type="caution">
    <text evidence="1">The sequence shown here is derived from an EMBL/GenBank/DDBJ whole genome shotgun (WGS) entry which is preliminary data.</text>
</comment>
<evidence type="ECO:0000313" key="1">
    <source>
        <dbReference type="EMBL" id="GIY15142.1"/>
    </source>
</evidence>
<gene>
    <name evidence="1" type="ORF">CEXT_299381</name>
</gene>
<dbReference type="EMBL" id="BPLR01007201">
    <property type="protein sequence ID" value="GIY15142.1"/>
    <property type="molecule type" value="Genomic_DNA"/>
</dbReference>
<evidence type="ECO:0000313" key="2">
    <source>
        <dbReference type="Proteomes" id="UP001054945"/>
    </source>
</evidence>
<accession>A0AAV4R0X6</accession>